<dbReference type="AlphaFoldDB" id="A0A9D1DXL9"/>
<reference evidence="1" key="1">
    <citation type="submission" date="2020-10" db="EMBL/GenBank/DDBJ databases">
        <authorList>
            <person name="Gilroy R."/>
        </authorList>
    </citation>
    <scope>NUCLEOTIDE SEQUENCE</scope>
    <source>
        <strain evidence="1">CHK189-12415</strain>
    </source>
</reference>
<evidence type="ECO:0000313" key="1">
    <source>
        <dbReference type="EMBL" id="HIR60845.1"/>
    </source>
</evidence>
<evidence type="ECO:0000313" key="2">
    <source>
        <dbReference type="Proteomes" id="UP000824241"/>
    </source>
</evidence>
<reference evidence="1" key="2">
    <citation type="journal article" date="2021" name="PeerJ">
        <title>Extensive microbial diversity within the chicken gut microbiome revealed by metagenomics and culture.</title>
        <authorList>
            <person name="Gilroy R."/>
            <person name="Ravi A."/>
            <person name="Getino M."/>
            <person name="Pursley I."/>
            <person name="Horton D.L."/>
            <person name="Alikhan N.F."/>
            <person name="Baker D."/>
            <person name="Gharbi K."/>
            <person name="Hall N."/>
            <person name="Watson M."/>
            <person name="Adriaenssens E.M."/>
            <person name="Foster-Nyarko E."/>
            <person name="Jarju S."/>
            <person name="Secka A."/>
            <person name="Antonio M."/>
            <person name="Oren A."/>
            <person name="Chaudhuri R.R."/>
            <person name="La Ragione R."/>
            <person name="Hildebrand F."/>
            <person name="Pallen M.J."/>
        </authorList>
    </citation>
    <scope>NUCLEOTIDE SEQUENCE</scope>
    <source>
        <strain evidence="1">CHK189-12415</strain>
    </source>
</reference>
<dbReference type="EMBL" id="DVHA01000153">
    <property type="protein sequence ID" value="HIR60845.1"/>
    <property type="molecule type" value="Genomic_DNA"/>
</dbReference>
<proteinExistence type="predicted"/>
<sequence>MFEKNKHLSENIIDVFNLSDDIDQNRIYEICANYLLKQGILHLHSSFVLYKDKALVFTGPSGIGKTTQAELWRDFQGALIVNGDACLLRRMEDGWHAFGTPVHGSSPYCENREAPLSALVVLKQGSENRLERLDAFSALSECLPEFYRPRMDPETEDTFWKAADSLFREIPVYKLTCRPDREATELVKETIFGA</sequence>
<gene>
    <name evidence="1" type="ORF">IAB37_04645</name>
</gene>
<dbReference type="Proteomes" id="UP000824241">
    <property type="component" value="Unassembled WGS sequence"/>
</dbReference>
<protein>
    <recommendedName>
        <fullName evidence="3">HPr kinase/phosphorylase C-terminal domain-containing protein</fullName>
    </recommendedName>
</protein>
<organism evidence="1 2">
    <name type="scientific">Candidatus Faecivivens stercoravium</name>
    <dbReference type="NCBI Taxonomy" id="2840803"/>
    <lineage>
        <taxon>Bacteria</taxon>
        <taxon>Bacillati</taxon>
        <taxon>Bacillota</taxon>
        <taxon>Clostridia</taxon>
        <taxon>Eubacteriales</taxon>
        <taxon>Oscillospiraceae</taxon>
        <taxon>Oscillospiraceae incertae sedis</taxon>
        <taxon>Candidatus Faecivivens</taxon>
    </lineage>
</organism>
<comment type="caution">
    <text evidence="1">The sequence shown here is derived from an EMBL/GenBank/DDBJ whole genome shotgun (WGS) entry which is preliminary data.</text>
</comment>
<dbReference type="Gene3D" id="3.40.50.300">
    <property type="entry name" value="P-loop containing nucleotide triphosphate hydrolases"/>
    <property type="match status" value="1"/>
</dbReference>
<dbReference type="SUPFAM" id="SSF53795">
    <property type="entry name" value="PEP carboxykinase-like"/>
    <property type="match status" value="1"/>
</dbReference>
<accession>A0A9D1DXL9</accession>
<name>A0A9D1DXL9_9FIRM</name>
<evidence type="ECO:0008006" key="3">
    <source>
        <dbReference type="Google" id="ProtNLM"/>
    </source>
</evidence>
<dbReference type="InterPro" id="IPR027417">
    <property type="entry name" value="P-loop_NTPase"/>
</dbReference>